<dbReference type="EMBL" id="CP047591">
    <property type="protein sequence ID" value="QHI71958.1"/>
    <property type="molecule type" value="Genomic_DNA"/>
</dbReference>
<dbReference type="KEGG" id="amic:Ami3637_05735"/>
<proteinExistence type="predicted"/>
<evidence type="ECO:0000313" key="3">
    <source>
        <dbReference type="Proteomes" id="UP000463883"/>
    </source>
</evidence>
<feature type="region of interest" description="Disordered" evidence="1">
    <location>
        <begin position="160"/>
        <end position="191"/>
    </location>
</feature>
<dbReference type="AlphaFoldDB" id="A0A6P1MIZ1"/>
<sequence>MSIGSIGLNNDPASYGYKNFNYGRGYGNYQNQYHGEEKTTQNNGQFSMAHSANSSIDGDLDMTNPTEQTAQSKKVTSGECQTCKNRKYQDVSDDPGVSYQTPTKIDAGDAASAVMSHEQEHVVRNQAKAEREGRKVVSQSVTIHTAICPECGKAYVSGGTTRTVTKSDNSNMEQNLSADNNGLGGSIDTKA</sequence>
<keyword evidence="3" id="KW-1185">Reference proteome</keyword>
<accession>A0A6P1MIZ1</accession>
<dbReference type="RefSeq" id="WP_162361728.1">
    <property type="nucleotide sequence ID" value="NZ_CP047591.1"/>
</dbReference>
<dbReference type="Proteomes" id="UP000463883">
    <property type="component" value="Chromosome"/>
</dbReference>
<organism evidence="2 3">
    <name type="scientific">Aminipila terrae</name>
    <dbReference type="NCBI Taxonomy" id="2697030"/>
    <lineage>
        <taxon>Bacteria</taxon>
        <taxon>Bacillati</taxon>
        <taxon>Bacillota</taxon>
        <taxon>Clostridia</taxon>
        <taxon>Peptostreptococcales</taxon>
        <taxon>Anaerovoracaceae</taxon>
        <taxon>Aminipila</taxon>
    </lineage>
</organism>
<feature type="compositionally biased region" description="Polar residues" evidence="1">
    <location>
        <begin position="160"/>
        <end position="180"/>
    </location>
</feature>
<reference evidence="2 3" key="1">
    <citation type="submission" date="2020-01" db="EMBL/GenBank/DDBJ databases">
        <title>Genomic analysis of Aminipila sp. CBA3637.</title>
        <authorList>
            <person name="Kim Y.B."/>
            <person name="Roh S.W."/>
        </authorList>
    </citation>
    <scope>NUCLEOTIDE SEQUENCE [LARGE SCALE GENOMIC DNA]</scope>
    <source>
        <strain evidence="2 3">CBA3637</strain>
    </source>
</reference>
<evidence type="ECO:0000313" key="2">
    <source>
        <dbReference type="EMBL" id="QHI71958.1"/>
    </source>
</evidence>
<protein>
    <submittedName>
        <fullName evidence="2">Uncharacterized protein</fullName>
    </submittedName>
</protein>
<evidence type="ECO:0000256" key="1">
    <source>
        <dbReference type="SAM" id="MobiDB-lite"/>
    </source>
</evidence>
<name>A0A6P1MIZ1_9FIRM</name>
<gene>
    <name evidence="2" type="ORF">Ami3637_05735</name>
</gene>